<keyword evidence="3" id="KW-1185">Reference proteome</keyword>
<gene>
    <name evidence="2" type="ORF">G5V65_20630</name>
</gene>
<proteinExistence type="predicted"/>
<evidence type="ECO:0000256" key="1">
    <source>
        <dbReference type="SAM" id="SignalP"/>
    </source>
</evidence>
<reference evidence="2 3" key="1">
    <citation type="submission" date="2020-02" db="EMBL/GenBank/DDBJ databases">
        <title>Rhodobacter translucens sp. nov., a novel bacterium isolated from activated sludge.</title>
        <authorList>
            <person name="Liu J."/>
        </authorList>
    </citation>
    <scope>NUCLEOTIDE SEQUENCE [LARGE SCALE GENOMIC DNA]</scope>
    <source>
        <strain evidence="2 3">HX-7-19</strain>
    </source>
</reference>
<dbReference type="EMBL" id="JAALFE010000042">
    <property type="protein sequence ID" value="NGQ93297.1"/>
    <property type="molecule type" value="Genomic_DNA"/>
</dbReference>
<feature type="signal peptide" evidence="1">
    <location>
        <begin position="1"/>
        <end position="26"/>
    </location>
</feature>
<evidence type="ECO:0000313" key="2">
    <source>
        <dbReference type="EMBL" id="NGQ93297.1"/>
    </source>
</evidence>
<protein>
    <submittedName>
        <fullName evidence="2">Uncharacterized protein</fullName>
    </submittedName>
</protein>
<dbReference type="RefSeq" id="WP_165054237.1">
    <property type="nucleotide sequence ID" value="NZ_JAALFE010000042.1"/>
</dbReference>
<dbReference type="AlphaFoldDB" id="A0A6M1U0P1"/>
<name>A0A6M1U0P1_9RHOB</name>
<comment type="caution">
    <text evidence="2">The sequence shown here is derived from an EMBL/GenBank/DDBJ whole genome shotgun (WGS) entry which is preliminary data.</text>
</comment>
<accession>A0A6M1U0P1</accession>
<organism evidence="2 3">
    <name type="scientific">Paragemmobacter kunshanensis</name>
    <dbReference type="NCBI Taxonomy" id="2583234"/>
    <lineage>
        <taxon>Bacteria</taxon>
        <taxon>Pseudomonadati</taxon>
        <taxon>Pseudomonadota</taxon>
        <taxon>Alphaproteobacteria</taxon>
        <taxon>Rhodobacterales</taxon>
        <taxon>Paracoccaceae</taxon>
        <taxon>Paragemmobacter</taxon>
    </lineage>
</organism>
<feature type="chain" id="PRO_5026711409" evidence="1">
    <location>
        <begin position="27"/>
        <end position="286"/>
    </location>
</feature>
<keyword evidence="1" id="KW-0732">Signal</keyword>
<evidence type="ECO:0000313" key="3">
    <source>
        <dbReference type="Proteomes" id="UP000474758"/>
    </source>
</evidence>
<dbReference type="Proteomes" id="UP000474758">
    <property type="component" value="Unassembled WGS sequence"/>
</dbReference>
<sequence length="286" mass="31420">MMEFSKHIKRALIAASLVAMNAPALADPKFDYLPEQQAIAMQNALETGARLTPYDKQFLFWTALNLVNPNCGIVGTGEAKELEFLLTEAASSSLLTDPFLSVQAQADFFSHSMSMEKSPCNSEDGKNLLGEIVIVLTEDNKGSRVDFGEKLEDLGILPESDEGGGGQIAPQTGSLYKSESLRFGRYNVDLMCISGATDGTEIICNKVNDLYKLNTLRTLRCVYGPFSSDGTGFETYEFWHEILPEDLEAYRIEGRPHPFHRLGSAAVDACPDTNDAAIAFHKKHPL</sequence>